<keyword evidence="2" id="KW-0812">Transmembrane</keyword>
<comment type="caution">
    <text evidence="3">The sequence shown here is derived from an EMBL/GenBank/DDBJ whole genome shotgun (WGS) entry which is preliminary data.</text>
</comment>
<organism evidence="3 4">
    <name type="scientific">Bifidobacterium platyrrhinorum</name>
    <dbReference type="NCBI Taxonomy" id="2661628"/>
    <lineage>
        <taxon>Bacteria</taxon>
        <taxon>Bacillati</taxon>
        <taxon>Actinomycetota</taxon>
        <taxon>Actinomycetes</taxon>
        <taxon>Bifidobacteriales</taxon>
        <taxon>Bifidobacteriaceae</taxon>
        <taxon>Bifidobacterium</taxon>
    </lineage>
</organism>
<accession>A0A6L9SQH2</accession>
<evidence type="ECO:0000313" key="3">
    <source>
        <dbReference type="EMBL" id="NEG54816.1"/>
    </source>
</evidence>
<dbReference type="RefSeq" id="WP_163196480.1">
    <property type="nucleotide sequence ID" value="NZ_WHZV01000001.1"/>
</dbReference>
<evidence type="ECO:0000256" key="1">
    <source>
        <dbReference type="SAM" id="MobiDB-lite"/>
    </source>
</evidence>
<protein>
    <submittedName>
        <fullName evidence="3">Tripartite tricarboxylate transporter TctB family protein</fullName>
    </submittedName>
</protein>
<evidence type="ECO:0000313" key="4">
    <source>
        <dbReference type="Proteomes" id="UP000483293"/>
    </source>
</evidence>
<keyword evidence="2" id="KW-1133">Transmembrane helix</keyword>
<dbReference type="AlphaFoldDB" id="A0A6L9SQH2"/>
<feature type="transmembrane region" description="Helical" evidence="2">
    <location>
        <begin position="90"/>
        <end position="112"/>
    </location>
</feature>
<gene>
    <name evidence="3" type="ORF">GFD21_03295</name>
</gene>
<name>A0A6L9SQH2_9BIFI</name>
<dbReference type="Proteomes" id="UP000483293">
    <property type="component" value="Unassembled WGS sequence"/>
</dbReference>
<feature type="compositionally biased region" description="Basic and acidic residues" evidence="1">
    <location>
        <begin position="1"/>
        <end position="17"/>
    </location>
</feature>
<sequence length="154" mass="17241">MPNRAERRARAKADRRGIPSQYDSTRGRGRSGMIDEYQLQERSRRLQEGGDLGPWKPSGGAIAETDTTLTANPNYRNPRAFKAPHSVRQWFRVGSWTLIALSIIAFFVVMWLPSHPMWLIITVSAVFIVGVVSLFFTAGDSKHNPNLDENGTAV</sequence>
<feature type="transmembrane region" description="Helical" evidence="2">
    <location>
        <begin position="118"/>
        <end position="138"/>
    </location>
</feature>
<keyword evidence="2" id="KW-0472">Membrane</keyword>
<reference evidence="3 4" key="1">
    <citation type="submission" date="2019-10" db="EMBL/GenBank/DDBJ databases">
        <title>Bifidobacterium from non-human primates.</title>
        <authorList>
            <person name="Modesto M."/>
        </authorList>
    </citation>
    <scope>NUCLEOTIDE SEQUENCE [LARGE SCALE GENOMIC DNA]</scope>
    <source>
        <strain evidence="3 4">SMA15</strain>
    </source>
</reference>
<dbReference type="EMBL" id="WHZV01000001">
    <property type="protein sequence ID" value="NEG54816.1"/>
    <property type="molecule type" value="Genomic_DNA"/>
</dbReference>
<feature type="region of interest" description="Disordered" evidence="1">
    <location>
        <begin position="1"/>
        <end position="34"/>
    </location>
</feature>
<evidence type="ECO:0000256" key="2">
    <source>
        <dbReference type="SAM" id="Phobius"/>
    </source>
</evidence>
<keyword evidence="4" id="KW-1185">Reference proteome</keyword>
<proteinExistence type="predicted"/>